<accession>A0A9P0BWZ2</accession>
<reference evidence="9" key="1">
    <citation type="submission" date="2021-12" db="EMBL/GenBank/DDBJ databases">
        <authorList>
            <person name="King R."/>
        </authorList>
    </citation>
    <scope>NUCLEOTIDE SEQUENCE</scope>
</reference>
<keyword evidence="4 6" id="KW-0058">Aromatic hydrocarbons catabolism</keyword>
<organism evidence="9 10">
    <name type="scientific">Chrysodeixis includens</name>
    <name type="common">Soybean looper</name>
    <name type="synonym">Pseudoplusia includens</name>
    <dbReference type="NCBI Taxonomy" id="689277"/>
    <lineage>
        <taxon>Eukaryota</taxon>
        <taxon>Metazoa</taxon>
        <taxon>Ecdysozoa</taxon>
        <taxon>Arthropoda</taxon>
        <taxon>Hexapoda</taxon>
        <taxon>Insecta</taxon>
        <taxon>Pterygota</taxon>
        <taxon>Neoptera</taxon>
        <taxon>Endopterygota</taxon>
        <taxon>Lepidoptera</taxon>
        <taxon>Glossata</taxon>
        <taxon>Ditrysia</taxon>
        <taxon>Noctuoidea</taxon>
        <taxon>Noctuidae</taxon>
        <taxon>Plusiinae</taxon>
        <taxon>Chrysodeixis</taxon>
    </lineage>
</organism>
<comment type="function">
    <text evidence="6">Catalyzes juvenile hormone hydrolysis.</text>
</comment>
<evidence type="ECO:0000256" key="7">
    <source>
        <dbReference type="PIRSR" id="PIRSR001112-1"/>
    </source>
</evidence>
<comment type="subcellular location">
    <subcellularLocation>
        <location evidence="6">Endoplasmic reticulum membrane</location>
    </subcellularLocation>
    <subcellularLocation>
        <location evidence="2">Microsome membrane</location>
        <topology evidence="2">Single-pass membrane protein</topology>
    </subcellularLocation>
</comment>
<dbReference type="AlphaFoldDB" id="A0A9P0BWZ2"/>
<dbReference type="OrthoDB" id="7130006at2759"/>
<evidence type="ECO:0000256" key="1">
    <source>
        <dbReference type="ARBA" id="ARBA00000221"/>
    </source>
</evidence>
<comment type="catalytic activity">
    <reaction evidence="1 6">
        <text>1-(4-methoxyphenyl)-N-methyl-N-[(3-methyloxetan-3-yl)methyl]methanamine + H2O = 2-{[(4-methoxybenzyl)(methyl)amino]methyl}-2-methylpropane-1,3-diol</text>
        <dbReference type="Rhea" id="RHEA:55764"/>
        <dbReference type="ChEBI" id="CHEBI:15377"/>
        <dbReference type="ChEBI" id="CHEBI:139161"/>
        <dbReference type="ChEBI" id="CHEBI:139164"/>
        <dbReference type="EC" id="3.3.2.9"/>
    </reaction>
</comment>
<keyword evidence="6" id="KW-0256">Endoplasmic reticulum</keyword>
<feature type="active site" description="Proton acceptor" evidence="7">
    <location>
        <position position="430"/>
    </location>
</feature>
<comment type="catalytic activity">
    <reaction evidence="6">
        <text>cis-stilbene oxide + H2O = (1R,2R)-hydrobenzoin</text>
        <dbReference type="Rhea" id="RHEA:23900"/>
        <dbReference type="ChEBI" id="CHEBI:15377"/>
        <dbReference type="ChEBI" id="CHEBI:50004"/>
        <dbReference type="ChEBI" id="CHEBI:50014"/>
        <dbReference type="EC" id="3.3.2.9"/>
    </reaction>
</comment>
<dbReference type="InterPro" id="IPR000639">
    <property type="entry name" value="Epox_hydrolase-like"/>
</dbReference>
<dbReference type="PIRSF" id="PIRSF001112">
    <property type="entry name" value="Epoxide_hydrolase"/>
    <property type="match status" value="1"/>
</dbReference>
<dbReference type="Proteomes" id="UP001154114">
    <property type="component" value="Chromosome 25"/>
</dbReference>
<dbReference type="EMBL" id="LR824028">
    <property type="protein sequence ID" value="CAH0598391.1"/>
    <property type="molecule type" value="Genomic_DNA"/>
</dbReference>
<evidence type="ECO:0000256" key="2">
    <source>
        <dbReference type="ARBA" id="ARBA00004111"/>
    </source>
</evidence>
<keyword evidence="10" id="KW-1185">Reference proteome</keyword>
<dbReference type="Gene3D" id="3.40.50.1820">
    <property type="entry name" value="alpha/beta hydrolase"/>
    <property type="match status" value="1"/>
</dbReference>
<evidence type="ECO:0000256" key="6">
    <source>
        <dbReference type="PIRNR" id="PIRNR001112"/>
    </source>
</evidence>
<proteinExistence type="inferred from homology"/>
<feature type="active site" description="Nucleophile" evidence="7">
    <location>
        <position position="226"/>
    </location>
</feature>
<evidence type="ECO:0000313" key="10">
    <source>
        <dbReference type="Proteomes" id="UP001154114"/>
    </source>
</evidence>
<evidence type="ECO:0000256" key="5">
    <source>
        <dbReference type="ARBA" id="ARBA00022801"/>
    </source>
</evidence>
<dbReference type="EC" id="3.3.2.9" evidence="6"/>
<dbReference type="GO" id="GO:0097176">
    <property type="term" value="P:epoxide metabolic process"/>
    <property type="evidence" value="ECO:0007669"/>
    <property type="project" value="TreeGrafter"/>
</dbReference>
<dbReference type="PANTHER" id="PTHR21661:SF35">
    <property type="entry name" value="EPOXIDE HYDROLASE"/>
    <property type="match status" value="1"/>
</dbReference>
<feature type="domain" description="Epoxide hydrolase N-terminal" evidence="8">
    <location>
        <begin position="51"/>
        <end position="160"/>
    </location>
</feature>
<dbReference type="InterPro" id="IPR029058">
    <property type="entry name" value="AB_hydrolase_fold"/>
</dbReference>
<keyword evidence="6" id="KW-0472">Membrane</keyword>
<dbReference type="Pfam" id="PF06441">
    <property type="entry name" value="EHN"/>
    <property type="match status" value="1"/>
</dbReference>
<dbReference type="GO" id="GO:0033961">
    <property type="term" value="F:cis-stilbene-oxide hydrolase activity"/>
    <property type="evidence" value="ECO:0007669"/>
    <property type="project" value="UniProtKB-UniRule"/>
</dbReference>
<evidence type="ECO:0000256" key="3">
    <source>
        <dbReference type="ARBA" id="ARBA00010088"/>
    </source>
</evidence>
<gene>
    <name evidence="9" type="ORF">CINC_LOCUS8215</name>
</gene>
<name>A0A9P0BWZ2_CHRIL</name>
<dbReference type="GO" id="GO:0005789">
    <property type="term" value="C:endoplasmic reticulum membrane"/>
    <property type="evidence" value="ECO:0007669"/>
    <property type="project" value="UniProtKB-SubCell"/>
</dbReference>
<dbReference type="InterPro" id="IPR010497">
    <property type="entry name" value="Epoxide_hydro_N"/>
</dbReference>
<keyword evidence="5 6" id="KW-0378">Hydrolase</keyword>
<dbReference type="PRINTS" id="PR00412">
    <property type="entry name" value="EPOXHYDRLASE"/>
</dbReference>
<feature type="active site" description="Proton donor" evidence="7">
    <location>
        <position position="373"/>
    </location>
</feature>
<evidence type="ECO:0000256" key="4">
    <source>
        <dbReference type="ARBA" id="ARBA00022797"/>
    </source>
</evidence>
<sequence length="463" mass="52496">MARLLFILPILALIFLPIYFLFLQSPPPVPNVDLAEWWGPESGKAKQDTSVKPFKISFGETTIKDLKDRLLRTRPLTPPLEGVGFDYGFNTNEIDSWLKYWANDYKFKERETFLNQFPQFKTNIQGLDIHFIRVTPKVPAGVEVVPLLLLHGWPGSVREFYESIPLLTAVSKDRDFAFEVIAPSLPGYGFSDPAVRPGLGAAEIGIVMKNLMNRLGYKQFYLQGGDWGALIGNCMVTLFPKDILGYHTNMPLVMSQKSTLFELIGSVFPSLVLDDMNLYERMYPLSTRFANLLRETGYMHIQSTKPDTVGVGLSDSPAGLLAYIIEKFATWTRPDLMSKPNGGLDSRFTKDQLIDNLMMYWTSRAITTSMRLYSENFNKRALDMKLDEIPTPVPTWGLQTKYELGYQPPSLLKIKFPNLVGTTVLHEAGHFVALELPEVFTNDVIKAVTEFRKLQKKNVKTDL</sequence>
<evidence type="ECO:0000259" key="8">
    <source>
        <dbReference type="Pfam" id="PF06441"/>
    </source>
</evidence>
<dbReference type="SUPFAM" id="SSF53474">
    <property type="entry name" value="alpha/beta-Hydrolases"/>
    <property type="match status" value="1"/>
</dbReference>
<dbReference type="PANTHER" id="PTHR21661">
    <property type="entry name" value="EPOXIDE HYDROLASE 1-RELATED"/>
    <property type="match status" value="1"/>
</dbReference>
<protein>
    <recommendedName>
        <fullName evidence="6">Epoxide hydrolase</fullName>
        <ecNumber evidence="6">3.3.2.9</ecNumber>
    </recommendedName>
</protein>
<dbReference type="InterPro" id="IPR016292">
    <property type="entry name" value="Epoxide_hydrolase"/>
</dbReference>
<evidence type="ECO:0000313" key="9">
    <source>
        <dbReference type="EMBL" id="CAH0598391.1"/>
    </source>
</evidence>
<comment type="similarity">
    <text evidence="3 6">Belongs to the peptidase S33 family.</text>
</comment>